<gene>
    <name evidence="4" type="ORF">LSP00402_LOCUS21896</name>
</gene>
<feature type="chain" id="PRO_5031488188" description="Transmembrane protein" evidence="3">
    <location>
        <begin position="21"/>
        <end position="257"/>
    </location>
</feature>
<dbReference type="EMBL" id="HBHP01035577">
    <property type="protein sequence ID" value="CAD9777880.1"/>
    <property type="molecule type" value="Transcribed_RNA"/>
</dbReference>
<feature type="compositionally biased region" description="Basic and acidic residues" evidence="1">
    <location>
        <begin position="47"/>
        <end position="75"/>
    </location>
</feature>
<proteinExistence type="predicted"/>
<feature type="region of interest" description="Disordered" evidence="1">
    <location>
        <begin position="30"/>
        <end position="126"/>
    </location>
</feature>
<feature type="compositionally biased region" description="Basic residues" evidence="1">
    <location>
        <begin position="115"/>
        <end position="126"/>
    </location>
</feature>
<evidence type="ECO:0000256" key="2">
    <source>
        <dbReference type="SAM" id="Phobius"/>
    </source>
</evidence>
<protein>
    <recommendedName>
        <fullName evidence="5">Transmembrane protein</fullName>
    </recommendedName>
</protein>
<evidence type="ECO:0008006" key="5">
    <source>
        <dbReference type="Google" id="ProtNLM"/>
    </source>
</evidence>
<organism evidence="4">
    <name type="scientific">Lotharella oceanica</name>
    <dbReference type="NCBI Taxonomy" id="641309"/>
    <lineage>
        <taxon>Eukaryota</taxon>
        <taxon>Sar</taxon>
        <taxon>Rhizaria</taxon>
        <taxon>Cercozoa</taxon>
        <taxon>Chlorarachniophyceae</taxon>
        <taxon>Lotharella</taxon>
    </lineage>
</organism>
<evidence type="ECO:0000313" key="4">
    <source>
        <dbReference type="EMBL" id="CAD9777880.1"/>
    </source>
</evidence>
<sequence length="257" mass="28886">MGVSVAVITILFELSLISLSKTTRKHYKISKMRSSLSRQSSRSAVSRGERADTRKDKIKEIKEVQDSIRGAEEGPRPFSPRSGKGDGLFGDETNQAKHSESPIPLKGKSSSNKSGAKKRQEKRMKKRAKSLLRRLYTLMIAVPFVGLFCGCVAVANGVILSQDSRSYSEYFDESFGSGDNYSARADATEYAYLIVNAWFLWYGWEKCPWATDHPVGKYFLPCFYLKSCKMCCKKDEADKEEDVERALSTQPLSTRTP</sequence>
<reference evidence="4" key="1">
    <citation type="submission" date="2021-01" db="EMBL/GenBank/DDBJ databases">
        <authorList>
            <person name="Corre E."/>
            <person name="Pelletier E."/>
            <person name="Niang G."/>
            <person name="Scheremetjew M."/>
            <person name="Finn R."/>
            <person name="Kale V."/>
            <person name="Holt S."/>
            <person name="Cochrane G."/>
            <person name="Meng A."/>
            <person name="Brown T."/>
            <person name="Cohen L."/>
        </authorList>
    </citation>
    <scope>NUCLEOTIDE SEQUENCE</scope>
    <source>
        <strain evidence="4">CCMP622</strain>
    </source>
</reference>
<name>A0A7S2U3J0_9EUKA</name>
<keyword evidence="3" id="KW-0732">Signal</keyword>
<accession>A0A7S2U3J0</accession>
<keyword evidence="2" id="KW-0812">Transmembrane</keyword>
<keyword evidence="2" id="KW-1133">Transmembrane helix</keyword>
<feature type="signal peptide" evidence="3">
    <location>
        <begin position="1"/>
        <end position="20"/>
    </location>
</feature>
<dbReference type="AlphaFoldDB" id="A0A7S2U3J0"/>
<feature type="compositionally biased region" description="Low complexity" evidence="1">
    <location>
        <begin position="32"/>
        <end position="46"/>
    </location>
</feature>
<evidence type="ECO:0000256" key="3">
    <source>
        <dbReference type="SAM" id="SignalP"/>
    </source>
</evidence>
<feature type="transmembrane region" description="Helical" evidence="2">
    <location>
        <begin position="135"/>
        <end position="159"/>
    </location>
</feature>
<evidence type="ECO:0000256" key="1">
    <source>
        <dbReference type="SAM" id="MobiDB-lite"/>
    </source>
</evidence>
<keyword evidence="2" id="KW-0472">Membrane</keyword>